<feature type="transmembrane region" description="Helical" evidence="3">
    <location>
        <begin position="29"/>
        <end position="50"/>
    </location>
</feature>
<comment type="caution">
    <text evidence="4">The sequence shown here is derived from an EMBL/GenBank/DDBJ whole genome shotgun (WGS) entry which is preliminary data.</text>
</comment>
<evidence type="ECO:0000256" key="2">
    <source>
        <dbReference type="ARBA" id="ARBA00022475"/>
    </source>
</evidence>
<dbReference type="GO" id="GO:0005886">
    <property type="term" value="C:plasma membrane"/>
    <property type="evidence" value="ECO:0007669"/>
    <property type="project" value="UniProtKB-SubCell"/>
</dbReference>
<dbReference type="OrthoDB" id="409725at2759"/>
<dbReference type="Gene3D" id="1.20.1280.290">
    <property type="match status" value="1"/>
</dbReference>
<evidence type="ECO:0000313" key="4">
    <source>
        <dbReference type="EMBL" id="CAE7315694.1"/>
    </source>
</evidence>
<sequence>MSDPPPSTAQFSVVQPWQKPARSRMLEVLSLYVEHAAVATSVCFLLSLLVEVQKVHRSQGEALRDVCPSNLLLMLVNSALWLWYAICVPLPPLVLNNTIGLTACCYCLTSCWFYARQRREQTWGTAAAASTVLAFMAIFLALVYAETSSSHAQQVGYLAMAVSILAYGASQRPAECLLRSAPGLCHLRSAS</sequence>
<dbReference type="AlphaFoldDB" id="A0A812P343"/>
<reference evidence="4" key="1">
    <citation type="submission" date="2021-02" db="EMBL/GenBank/DDBJ databases">
        <authorList>
            <person name="Dougan E. K."/>
            <person name="Rhodes N."/>
            <person name="Thang M."/>
            <person name="Chan C."/>
        </authorList>
    </citation>
    <scope>NUCLEOTIDE SEQUENCE</scope>
</reference>
<dbReference type="GO" id="GO:0051119">
    <property type="term" value="F:sugar transmembrane transporter activity"/>
    <property type="evidence" value="ECO:0007669"/>
    <property type="project" value="InterPro"/>
</dbReference>
<proteinExistence type="predicted"/>
<dbReference type="Proteomes" id="UP000601435">
    <property type="component" value="Unassembled WGS sequence"/>
</dbReference>
<evidence type="ECO:0000313" key="5">
    <source>
        <dbReference type="Proteomes" id="UP000601435"/>
    </source>
</evidence>
<feature type="transmembrane region" description="Helical" evidence="3">
    <location>
        <begin position="122"/>
        <end position="145"/>
    </location>
</feature>
<dbReference type="PANTHER" id="PTHR10791">
    <property type="entry name" value="RAG1-ACTIVATING PROTEIN 1"/>
    <property type="match status" value="1"/>
</dbReference>
<protein>
    <submittedName>
        <fullName evidence="4">SWEET16 protein</fullName>
    </submittedName>
</protein>
<keyword evidence="3" id="KW-1133">Transmembrane helix</keyword>
<dbReference type="InterPro" id="IPR047664">
    <property type="entry name" value="SWEET"/>
</dbReference>
<keyword evidence="3" id="KW-0472">Membrane</keyword>
<dbReference type="EMBL" id="CAJNJA010013211">
    <property type="protein sequence ID" value="CAE7315694.1"/>
    <property type="molecule type" value="Genomic_DNA"/>
</dbReference>
<feature type="transmembrane region" description="Helical" evidence="3">
    <location>
        <begin position="97"/>
        <end position="115"/>
    </location>
</feature>
<name>A0A812P343_9DINO</name>
<evidence type="ECO:0000256" key="1">
    <source>
        <dbReference type="ARBA" id="ARBA00004651"/>
    </source>
</evidence>
<keyword evidence="3" id="KW-0812">Transmembrane</keyword>
<comment type="subcellular location">
    <subcellularLocation>
        <location evidence="1">Cell membrane</location>
        <topology evidence="1">Multi-pass membrane protein</topology>
    </subcellularLocation>
</comment>
<keyword evidence="2" id="KW-1003">Cell membrane</keyword>
<gene>
    <name evidence="4" type="primary">SWEET16</name>
    <name evidence="4" type="ORF">SNEC2469_LOCUS7865</name>
</gene>
<accession>A0A812P343</accession>
<keyword evidence="5" id="KW-1185">Reference proteome</keyword>
<feature type="transmembrane region" description="Helical" evidence="3">
    <location>
        <begin position="71"/>
        <end position="91"/>
    </location>
</feature>
<dbReference type="PANTHER" id="PTHR10791:SF30">
    <property type="entry name" value="SUGAR TRANSPORTER SWEET1"/>
    <property type="match status" value="1"/>
</dbReference>
<organism evidence="4 5">
    <name type="scientific">Symbiodinium necroappetens</name>
    <dbReference type="NCBI Taxonomy" id="1628268"/>
    <lineage>
        <taxon>Eukaryota</taxon>
        <taxon>Sar</taxon>
        <taxon>Alveolata</taxon>
        <taxon>Dinophyceae</taxon>
        <taxon>Suessiales</taxon>
        <taxon>Symbiodiniaceae</taxon>
        <taxon>Symbiodinium</taxon>
    </lineage>
</organism>
<evidence type="ECO:0000256" key="3">
    <source>
        <dbReference type="SAM" id="Phobius"/>
    </source>
</evidence>